<keyword evidence="2" id="KW-1185">Reference proteome</keyword>
<name>H6X493_9CAUD</name>
<dbReference type="KEGG" id="vg:14012874"/>
<evidence type="ECO:0000313" key="2">
    <source>
        <dbReference type="Proteomes" id="UP000007524"/>
    </source>
</evidence>
<gene>
    <name evidence="1" type="ORF">RaK2_00286</name>
</gene>
<evidence type="ECO:0000313" key="1">
    <source>
        <dbReference type="EMBL" id="AFA44559.1"/>
    </source>
</evidence>
<reference evidence="1 2" key="1">
    <citation type="journal article" date="2012" name="J. Virol.">
        <title>Genome of Klebsiella sp.-Infecting Bacteriophage vB_KleM_RaK2.</title>
        <authorList>
            <person name="Simoliunas E."/>
            <person name="Kaliniene L."/>
            <person name="Truncaite L."/>
            <person name="Klausa V."/>
            <person name="Zajanckauskaite A."/>
            <person name="Meskys R."/>
        </authorList>
    </citation>
    <scope>NUCLEOTIDE SEQUENCE [LARGE SCALE GENOMIC DNA]</scope>
</reference>
<accession>H6X493</accession>
<dbReference type="Proteomes" id="UP000007524">
    <property type="component" value="Segment"/>
</dbReference>
<dbReference type="EMBL" id="JQ513383">
    <property type="protein sequence ID" value="AFA44559.1"/>
    <property type="molecule type" value="Genomic_DNA"/>
</dbReference>
<dbReference type="RefSeq" id="YP_007007441.1">
    <property type="nucleotide sequence ID" value="NC_019526.1"/>
</dbReference>
<dbReference type="GeneID" id="14012874"/>
<sequence>MNVTFHKTANHKHEIHINGFKAGLIQLLSHHPDHKVNDEQRMDWRVFFWGKYQQFQMDYRAVGIWPQTRGCNSDISLNKMKKDLEFLLQNNIDIVLPKKYFEDKGYVFAHFNDGDIYTIDTEYQDKWTEYFHIGGKHHLFASEHELTERVQKLFDYEKRNYAGKPHLLSENKILDIEYRMVNAMFDTSYYNSIKD</sequence>
<protein>
    <submittedName>
        <fullName evidence="1">Uncharacterized protein</fullName>
    </submittedName>
</protein>
<proteinExistence type="predicted"/>
<organism evidence="1 2">
    <name type="scientific">Klebsiella phage vB_KleM_RaK2</name>
    <dbReference type="NCBI Taxonomy" id="1147094"/>
    <lineage>
        <taxon>Viruses</taxon>
        <taxon>Duplodnaviria</taxon>
        <taxon>Heunggongvirae</taxon>
        <taxon>Uroviricota</taxon>
        <taxon>Caudoviricetes</taxon>
        <taxon>Alcyoneusvirus</taxon>
        <taxon>Alcyoneusvirus RaK2</taxon>
    </lineage>
</organism>
<dbReference type="OrthoDB" id="33851at10239"/>